<evidence type="ECO:0000313" key="2">
    <source>
        <dbReference type="EMBL" id="PVH98165.1"/>
    </source>
</evidence>
<dbReference type="Proteomes" id="UP000244855">
    <property type="component" value="Unassembled WGS sequence"/>
</dbReference>
<organism evidence="2 3">
    <name type="scientific">Periconia macrospinosa</name>
    <dbReference type="NCBI Taxonomy" id="97972"/>
    <lineage>
        <taxon>Eukaryota</taxon>
        <taxon>Fungi</taxon>
        <taxon>Dikarya</taxon>
        <taxon>Ascomycota</taxon>
        <taxon>Pezizomycotina</taxon>
        <taxon>Dothideomycetes</taxon>
        <taxon>Pleosporomycetidae</taxon>
        <taxon>Pleosporales</taxon>
        <taxon>Massarineae</taxon>
        <taxon>Periconiaceae</taxon>
        <taxon>Periconia</taxon>
    </lineage>
</organism>
<dbReference type="AlphaFoldDB" id="A0A2V1DJR8"/>
<proteinExistence type="predicted"/>
<accession>A0A2V1DJR8</accession>
<dbReference type="Gene3D" id="1.10.287.1490">
    <property type="match status" value="1"/>
</dbReference>
<keyword evidence="3" id="KW-1185">Reference proteome</keyword>
<evidence type="ECO:0000256" key="1">
    <source>
        <dbReference type="SAM" id="SignalP"/>
    </source>
</evidence>
<gene>
    <name evidence="2" type="ORF">DM02DRAFT_657567</name>
</gene>
<evidence type="ECO:0008006" key="4">
    <source>
        <dbReference type="Google" id="ProtNLM"/>
    </source>
</evidence>
<evidence type="ECO:0000313" key="3">
    <source>
        <dbReference type="Proteomes" id="UP000244855"/>
    </source>
</evidence>
<protein>
    <recommendedName>
        <fullName evidence="4">Apple domain-containing protein</fullName>
    </recommendedName>
</protein>
<sequence>MPPIAKALLGLVLFFGRLQAQTPYETLCDSPPSQPEELELGITVKYQCGRGFPQAEWAGDSSHAGTPRECALECSQWSPEGRCGWLKGGCYRYNAGAISTARLGGVAIYIEKTPSPVPDCSAIQDECDRDSKTQQGTITKLQGDLNTERGTITKLQGDLITERGTITKLQGDLITERGTITKLQGDLKTQKETTTTLQREKKDCESLLSSKSTNIATLEGEQRRLQGLLDSVATQISPGAKLCPQGFADRWGSKSPTPLERKFSQEIDQELAAADDKCIFVIDQKIFKFFHQKANSVTWSSGGRESNYRKCAAVCAKEPKCMGFYIDDYRGCNYDNTAIRKPEPTNKSHYNTFLRL</sequence>
<dbReference type="EMBL" id="KZ805419">
    <property type="protein sequence ID" value="PVH98165.1"/>
    <property type="molecule type" value="Genomic_DNA"/>
</dbReference>
<keyword evidence="1" id="KW-0732">Signal</keyword>
<feature type="chain" id="PRO_5016128847" description="Apple domain-containing protein" evidence="1">
    <location>
        <begin position="21"/>
        <end position="356"/>
    </location>
</feature>
<feature type="signal peptide" evidence="1">
    <location>
        <begin position="1"/>
        <end position="20"/>
    </location>
</feature>
<name>A0A2V1DJR8_9PLEO</name>
<reference evidence="2 3" key="1">
    <citation type="journal article" date="2018" name="Sci. Rep.">
        <title>Comparative genomics provides insights into the lifestyle and reveals functional heterogeneity of dark septate endophytic fungi.</title>
        <authorList>
            <person name="Knapp D.G."/>
            <person name="Nemeth J.B."/>
            <person name="Barry K."/>
            <person name="Hainaut M."/>
            <person name="Henrissat B."/>
            <person name="Johnson J."/>
            <person name="Kuo A."/>
            <person name="Lim J.H.P."/>
            <person name="Lipzen A."/>
            <person name="Nolan M."/>
            <person name="Ohm R.A."/>
            <person name="Tamas L."/>
            <person name="Grigoriev I.V."/>
            <person name="Spatafora J.W."/>
            <person name="Nagy L.G."/>
            <person name="Kovacs G.M."/>
        </authorList>
    </citation>
    <scope>NUCLEOTIDE SEQUENCE [LARGE SCALE GENOMIC DNA]</scope>
    <source>
        <strain evidence="2 3">DSE2036</strain>
    </source>
</reference>